<dbReference type="Gene3D" id="3.40.50.1860">
    <property type="match status" value="1"/>
</dbReference>
<dbReference type="InterPro" id="IPR001920">
    <property type="entry name" value="Asp/Glu_race"/>
</dbReference>
<proteinExistence type="predicted"/>
<gene>
    <name evidence="1" type="ORF">CC84DRAFT_536770</name>
</gene>
<dbReference type="EMBL" id="KV441550">
    <property type="protein sequence ID" value="OAG08088.1"/>
    <property type="molecule type" value="Genomic_DNA"/>
</dbReference>
<dbReference type="InterPro" id="IPR015942">
    <property type="entry name" value="Asp/Glu/hydantoin_racemase"/>
</dbReference>
<sequence length="104" mass="11793">MEQDFYKAHLTEKFGLEVIVADEQRRQAVHNSIYTGLVYGVIRESSQEIYRRVTSEFARAECLSLGCTEIAFLIHEAHSDIPVFDTTTIHATAAADWAMKAENE</sequence>
<dbReference type="Pfam" id="PF01177">
    <property type="entry name" value="Asp_Glu_race"/>
    <property type="match status" value="1"/>
</dbReference>
<evidence type="ECO:0000313" key="2">
    <source>
        <dbReference type="Proteomes" id="UP000077069"/>
    </source>
</evidence>
<dbReference type="RefSeq" id="XP_018038453.1">
    <property type="nucleotide sequence ID" value="XM_018186659.1"/>
</dbReference>
<dbReference type="STRING" id="1460663.A0A177CMI0"/>
<reference evidence="1 2" key="1">
    <citation type="submission" date="2016-05" db="EMBL/GenBank/DDBJ databases">
        <title>Comparative analysis of secretome profiles of manganese(II)-oxidizing ascomycete fungi.</title>
        <authorList>
            <consortium name="DOE Joint Genome Institute"/>
            <person name="Zeiner C.A."/>
            <person name="Purvine S.O."/>
            <person name="Zink E.M."/>
            <person name="Wu S."/>
            <person name="Pasa-Tolic L."/>
            <person name="Chaput D.L."/>
            <person name="Haridas S."/>
            <person name="Grigoriev I.V."/>
            <person name="Santelli C.M."/>
            <person name="Hansel C.M."/>
        </authorList>
    </citation>
    <scope>NUCLEOTIDE SEQUENCE [LARGE SCALE GENOMIC DNA]</scope>
    <source>
        <strain evidence="1 2">AP3s5-JAC2a</strain>
    </source>
</reference>
<dbReference type="OrthoDB" id="187836at2759"/>
<dbReference type="SUPFAM" id="SSF53681">
    <property type="entry name" value="Aspartate/glutamate racemase"/>
    <property type="match status" value="1"/>
</dbReference>
<accession>A0A177CMI0</accession>
<keyword evidence="2" id="KW-1185">Reference proteome</keyword>
<evidence type="ECO:0000313" key="1">
    <source>
        <dbReference type="EMBL" id="OAG08088.1"/>
    </source>
</evidence>
<dbReference type="GO" id="GO:0047661">
    <property type="term" value="F:amino-acid racemase activity"/>
    <property type="evidence" value="ECO:0007669"/>
    <property type="project" value="InterPro"/>
</dbReference>
<dbReference type="GeneID" id="28770145"/>
<organism evidence="1 2">
    <name type="scientific">Paraphaeosphaeria sporulosa</name>
    <dbReference type="NCBI Taxonomy" id="1460663"/>
    <lineage>
        <taxon>Eukaryota</taxon>
        <taxon>Fungi</taxon>
        <taxon>Dikarya</taxon>
        <taxon>Ascomycota</taxon>
        <taxon>Pezizomycotina</taxon>
        <taxon>Dothideomycetes</taxon>
        <taxon>Pleosporomycetidae</taxon>
        <taxon>Pleosporales</taxon>
        <taxon>Massarineae</taxon>
        <taxon>Didymosphaeriaceae</taxon>
        <taxon>Paraphaeosphaeria</taxon>
    </lineage>
</organism>
<protein>
    <submittedName>
        <fullName evidence="1">Asp/Glu racemase</fullName>
    </submittedName>
</protein>
<dbReference type="InParanoid" id="A0A177CMI0"/>
<dbReference type="AlphaFoldDB" id="A0A177CMI0"/>
<name>A0A177CMI0_9PLEO</name>
<dbReference type="Proteomes" id="UP000077069">
    <property type="component" value="Unassembled WGS sequence"/>
</dbReference>